<dbReference type="SUPFAM" id="SSF161021">
    <property type="entry name" value="Photosystem II reaction center protein J, PsbJ"/>
    <property type="match status" value="1"/>
</dbReference>
<gene>
    <name evidence="11" type="ORF">Ahy_B04g073409</name>
</gene>
<accession>A0A444ZQB9</accession>
<evidence type="ECO:0000256" key="1">
    <source>
        <dbReference type="ARBA" id="ARBA00004370"/>
    </source>
</evidence>
<dbReference type="Pfam" id="PF00283">
    <property type="entry name" value="Cytochrom_B559"/>
    <property type="match status" value="1"/>
</dbReference>
<protein>
    <recommendedName>
        <fullName evidence="10">Photosystem II cytochrome b559 N-terminal domain-containing protein</fullName>
    </recommendedName>
</protein>
<dbReference type="AlphaFoldDB" id="A0A444ZQB9"/>
<dbReference type="Pfam" id="PF01788">
    <property type="entry name" value="PsbJ"/>
    <property type="match status" value="1"/>
</dbReference>
<keyword evidence="4 9" id="KW-0812">Transmembrane</keyword>
<feature type="region of interest" description="Disordered" evidence="8">
    <location>
        <begin position="21"/>
        <end position="42"/>
    </location>
</feature>
<keyword evidence="6 9" id="KW-0472">Membrane</keyword>
<keyword evidence="3" id="KW-0602">Photosynthesis</keyword>
<keyword evidence="2" id="KW-0674">Reaction center</keyword>
<evidence type="ECO:0000256" key="5">
    <source>
        <dbReference type="ARBA" id="ARBA00022989"/>
    </source>
</evidence>
<keyword evidence="5 9" id="KW-1133">Transmembrane helix</keyword>
<dbReference type="InterPro" id="IPR037266">
    <property type="entry name" value="PSII_PsbL_sf"/>
</dbReference>
<dbReference type="Gene3D" id="6.10.250.2070">
    <property type="match status" value="1"/>
</dbReference>
<dbReference type="PANTHER" id="PTHR34812:SF3">
    <property type="entry name" value="PHOTOSYSTEM II REACTION CENTER PROTEIN J"/>
    <property type="match status" value="1"/>
</dbReference>
<evidence type="ECO:0000256" key="3">
    <source>
        <dbReference type="ARBA" id="ARBA00022531"/>
    </source>
</evidence>
<evidence type="ECO:0000313" key="12">
    <source>
        <dbReference type="Proteomes" id="UP000289738"/>
    </source>
</evidence>
<comment type="caution">
    <text evidence="11">The sequence shown here is derived from an EMBL/GenBank/DDBJ whole genome shotgun (WGS) entry which is preliminary data.</text>
</comment>
<sequence length="82" mass="9400">MTIDRTYPIFTVRWLTVHGLQRSSSNDKPNPNYRAMTQSNPNEQNVELNRTNLYWGTVTGIHVIGLIGIFFYGSYSELGSFL</sequence>
<feature type="domain" description="Photosystem II cytochrome b559 N-terminal" evidence="10">
    <location>
        <begin position="1"/>
        <end position="20"/>
    </location>
</feature>
<dbReference type="InterPro" id="IPR013081">
    <property type="entry name" value="PSII_cyt_b559_N"/>
</dbReference>
<evidence type="ECO:0000256" key="8">
    <source>
        <dbReference type="SAM" id="MobiDB-lite"/>
    </source>
</evidence>
<evidence type="ECO:0000256" key="4">
    <source>
        <dbReference type="ARBA" id="ARBA00022692"/>
    </source>
</evidence>
<name>A0A444ZQB9_ARAHY</name>
<evidence type="ECO:0000256" key="6">
    <source>
        <dbReference type="ARBA" id="ARBA00023136"/>
    </source>
</evidence>
<evidence type="ECO:0000256" key="9">
    <source>
        <dbReference type="SAM" id="Phobius"/>
    </source>
</evidence>
<dbReference type="EMBL" id="SDMP01000014">
    <property type="protein sequence ID" value="RYR16401.1"/>
    <property type="molecule type" value="Genomic_DNA"/>
</dbReference>
<keyword evidence="12" id="KW-1185">Reference proteome</keyword>
<dbReference type="SUPFAM" id="SSF161017">
    <property type="entry name" value="Photosystem II reaction center protein L, PsbL"/>
    <property type="match status" value="1"/>
</dbReference>
<dbReference type="InterPro" id="IPR037267">
    <property type="entry name" value="PSII_PsbJ_sf"/>
</dbReference>
<proteinExistence type="predicted"/>
<dbReference type="GO" id="GO:0015979">
    <property type="term" value="P:photosynthesis"/>
    <property type="evidence" value="ECO:0007669"/>
    <property type="project" value="UniProtKB-KW"/>
</dbReference>
<dbReference type="InterPro" id="IPR002682">
    <property type="entry name" value="PSII_PsbJ"/>
</dbReference>
<organism evidence="11 12">
    <name type="scientific">Arachis hypogaea</name>
    <name type="common">Peanut</name>
    <dbReference type="NCBI Taxonomy" id="3818"/>
    <lineage>
        <taxon>Eukaryota</taxon>
        <taxon>Viridiplantae</taxon>
        <taxon>Streptophyta</taxon>
        <taxon>Embryophyta</taxon>
        <taxon>Tracheophyta</taxon>
        <taxon>Spermatophyta</taxon>
        <taxon>Magnoliopsida</taxon>
        <taxon>eudicotyledons</taxon>
        <taxon>Gunneridae</taxon>
        <taxon>Pentapetalae</taxon>
        <taxon>rosids</taxon>
        <taxon>fabids</taxon>
        <taxon>Fabales</taxon>
        <taxon>Fabaceae</taxon>
        <taxon>Papilionoideae</taxon>
        <taxon>50 kb inversion clade</taxon>
        <taxon>dalbergioids sensu lato</taxon>
        <taxon>Dalbergieae</taxon>
        <taxon>Pterocarpus clade</taxon>
        <taxon>Arachis</taxon>
    </lineage>
</organism>
<dbReference type="GO" id="GO:0009539">
    <property type="term" value="C:photosystem II reaction center"/>
    <property type="evidence" value="ECO:0007669"/>
    <property type="project" value="InterPro"/>
</dbReference>
<evidence type="ECO:0000256" key="7">
    <source>
        <dbReference type="ARBA" id="ARBA00023276"/>
    </source>
</evidence>
<dbReference type="Proteomes" id="UP000289738">
    <property type="component" value="Chromosome B04"/>
</dbReference>
<reference evidence="11 12" key="1">
    <citation type="submission" date="2019-01" db="EMBL/GenBank/DDBJ databases">
        <title>Sequencing of cultivated peanut Arachis hypogaea provides insights into genome evolution and oil improvement.</title>
        <authorList>
            <person name="Chen X."/>
        </authorList>
    </citation>
    <scope>NUCLEOTIDE SEQUENCE [LARGE SCALE GENOMIC DNA]</scope>
    <source>
        <strain evidence="12">cv. Fuhuasheng</strain>
        <tissue evidence="11">Leaves</tissue>
    </source>
</reference>
<dbReference type="STRING" id="3818.A0A444ZQB9"/>
<evidence type="ECO:0000256" key="2">
    <source>
        <dbReference type="ARBA" id="ARBA00022469"/>
    </source>
</evidence>
<keyword evidence="7" id="KW-0604">Photosystem II</keyword>
<dbReference type="PANTHER" id="PTHR34812">
    <property type="entry name" value="PHOTOSYSTEM II REACTION CENTER PROTEIN J"/>
    <property type="match status" value="1"/>
</dbReference>
<evidence type="ECO:0000313" key="11">
    <source>
        <dbReference type="EMBL" id="RYR16401.1"/>
    </source>
</evidence>
<feature type="transmembrane region" description="Helical" evidence="9">
    <location>
        <begin position="53"/>
        <end position="75"/>
    </location>
</feature>
<evidence type="ECO:0000259" key="10">
    <source>
        <dbReference type="Pfam" id="PF00283"/>
    </source>
</evidence>
<comment type="subcellular location">
    <subcellularLocation>
        <location evidence="1">Membrane</location>
    </subcellularLocation>
</comment>